<dbReference type="Proteomes" id="UP000663824">
    <property type="component" value="Unassembled WGS sequence"/>
</dbReference>
<dbReference type="AlphaFoldDB" id="A0A816TMC8"/>
<proteinExistence type="predicted"/>
<dbReference type="EMBL" id="CAJNRE010010943">
    <property type="protein sequence ID" value="CAF2097128.1"/>
    <property type="molecule type" value="Genomic_DNA"/>
</dbReference>
<gene>
    <name evidence="1" type="ORF">MBJ925_LOCUS21609</name>
    <name evidence="2" type="ORF">SMN809_LOCUS3935</name>
</gene>
<organism evidence="1 3">
    <name type="scientific">Rotaria magnacalcarata</name>
    <dbReference type="NCBI Taxonomy" id="392030"/>
    <lineage>
        <taxon>Eukaryota</taxon>
        <taxon>Metazoa</taxon>
        <taxon>Spiralia</taxon>
        <taxon>Gnathifera</taxon>
        <taxon>Rotifera</taxon>
        <taxon>Eurotatoria</taxon>
        <taxon>Bdelloidea</taxon>
        <taxon>Philodinida</taxon>
        <taxon>Philodinidae</taxon>
        <taxon>Rotaria</taxon>
    </lineage>
</organism>
<reference evidence="1" key="1">
    <citation type="submission" date="2021-02" db="EMBL/GenBank/DDBJ databases">
        <authorList>
            <person name="Nowell W R."/>
        </authorList>
    </citation>
    <scope>NUCLEOTIDE SEQUENCE</scope>
</reference>
<dbReference type="Proteomes" id="UP000676336">
    <property type="component" value="Unassembled WGS sequence"/>
</dbReference>
<comment type="caution">
    <text evidence="1">The sequence shown here is derived from an EMBL/GenBank/DDBJ whole genome shotgun (WGS) entry which is preliminary data.</text>
</comment>
<name>A0A816TMC8_9BILA</name>
<accession>A0A816TMC8</accession>
<evidence type="ECO:0000313" key="3">
    <source>
        <dbReference type="Proteomes" id="UP000663824"/>
    </source>
</evidence>
<dbReference type="EMBL" id="CAJOBI010000863">
    <property type="protein sequence ID" value="CAF3849500.1"/>
    <property type="molecule type" value="Genomic_DNA"/>
</dbReference>
<evidence type="ECO:0000313" key="1">
    <source>
        <dbReference type="EMBL" id="CAF2097128.1"/>
    </source>
</evidence>
<evidence type="ECO:0000313" key="2">
    <source>
        <dbReference type="EMBL" id="CAF3849500.1"/>
    </source>
</evidence>
<protein>
    <submittedName>
        <fullName evidence="1">Uncharacterized protein</fullName>
    </submittedName>
</protein>
<sequence>MSQEQDSTRKKRYLLLPCYPTSPNDLLLTNVPMNELNEKQSIQRQLFGYYQPTTFENEHERWINSLSQSWNIHRDILEFNFKKMLTLLDTLAHKRMYHFSTHPQEEYFHVDEYTTALEFYLQMDYDLFYMKTCSYRGAQPIINEPQSIFSTNQRPPYGRYTMEACHQKSCCLCYPSPHIESKSTIQHIFVNGYRSILNCPTTCTTRNIIYVLTCPCKQFDYIEFLLGKKLTNYINEDAIKSYETLVKDGMLLYQHLCHCSVAMQYFLDENPDYWLFIPQRLTDNEEQQQEREITFVDDHHHPYQFANDIPVPSNRNYHFTIQQKLDIEKFFQQKKYLHSLNNHFDLYESQIIAVLPDNTSNALRRFIESLFITHAETKSNTFGHLDADNSSIHVESTDELCYENLIRPMI</sequence>